<dbReference type="OrthoDB" id="2509690at2"/>
<sequence length="420" mass="44380">MIKVAFVIAGAFATSLSSAACADPVTISVAYSSGAYTNVMTESARQFEATHPDIKIKYVAPVANTYDELLQSTLRSSMVGTLPDISLEGSQNVGIVAQTGIAVALDDRIASEKNWSDLGYSPSIGEVGAIGGKTYALAYATSVPTIYFNLDLLKKAGVDTTRLPSDWQGLTEAVAKVNELGGNAVGGLFDYNSTGNWTFQAIITSLGGKILTDDGSDIAFNSPEGMKALQILHDFGAAGTVDMSQAQMLQAFASGTAGVFASYSAALGQIEKQVAGKFEIKTAPWPIPAKDGKVPAGGRVLMIYAKDPAKQNAAWEYAKFLTGPVGQTILVKGVGAVPVNSKAVSDPNLLAAFYEDKPNQKSALEAASRLTKWLSYPGKNSIKVSEAIREQLRRVLIDHEKPEVVMTDIMAAVKPLIQAK</sequence>
<dbReference type="RefSeq" id="WP_106666762.1">
    <property type="nucleotide sequence ID" value="NZ_PGGM01000015.1"/>
</dbReference>
<evidence type="ECO:0000256" key="2">
    <source>
        <dbReference type="ARBA" id="ARBA00008520"/>
    </source>
</evidence>
<dbReference type="EMBL" id="PGGM01000015">
    <property type="protein sequence ID" value="PSH60853.1"/>
    <property type="molecule type" value="Genomic_DNA"/>
</dbReference>
<keyword evidence="6" id="KW-1185">Reference proteome</keyword>
<evidence type="ECO:0000256" key="1">
    <source>
        <dbReference type="ARBA" id="ARBA00004418"/>
    </source>
</evidence>
<evidence type="ECO:0000313" key="6">
    <source>
        <dbReference type="Proteomes" id="UP000241764"/>
    </source>
</evidence>
<evidence type="ECO:0008006" key="7">
    <source>
        <dbReference type="Google" id="ProtNLM"/>
    </source>
</evidence>
<proteinExistence type="inferred from homology"/>
<name>A0A2P7B310_9HYPH</name>
<dbReference type="PANTHER" id="PTHR43649">
    <property type="entry name" value="ARABINOSE-BINDING PROTEIN-RELATED"/>
    <property type="match status" value="1"/>
</dbReference>
<protein>
    <recommendedName>
        <fullName evidence="7">ABC transporter substrate-binding protein</fullName>
    </recommendedName>
</protein>
<dbReference type="Gene3D" id="3.40.190.10">
    <property type="entry name" value="Periplasmic binding protein-like II"/>
    <property type="match status" value="1"/>
</dbReference>
<accession>A0A2P7B310</accession>
<comment type="similarity">
    <text evidence="2">Belongs to the bacterial solute-binding protein 1 family.</text>
</comment>
<comment type="caution">
    <text evidence="5">The sequence shown here is derived from an EMBL/GenBank/DDBJ whole genome shotgun (WGS) entry which is preliminary data.</text>
</comment>
<comment type="subcellular location">
    <subcellularLocation>
        <location evidence="1">Periplasm</location>
    </subcellularLocation>
</comment>
<dbReference type="Proteomes" id="UP000241764">
    <property type="component" value="Unassembled WGS sequence"/>
</dbReference>
<dbReference type="SUPFAM" id="SSF53850">
    <property type="entry name" value="Periplasmic binding protein-like II"/>
    <property type="match status" value="1"/>
</dbReference>
<gene>
    <name evidence="5" type="ORF">CU103_25125</name>
</gene>
<evidence type="ECO:0000256" key="4">
    <source>
        <dbReference type="SAM" id="SignalP"/>
    </source>
</evidence>
<dbReference type="Pfam" id="PF13416">
    <property type="entry name" value="SBP_bac_8"/>
    <property type="match status" value="1"/>
</dbReference>
<keyword evidence="3" id="KW-0574">Periplasm</keyword>
<organism evidence="5 6">
    <name type="scientific">Phyllobacterium sophorae</name>
    <dbReference type="NCBI Taxonomy" id="1520277"/>
    <lineage>
        <taxon>Bacteria</taxon>
        <taxon>Pseudomonadati</taxon>
        <taxon>Pseudomonadota</taxon>
        <taxon>Alphaproteobacteria</taxon>
        <taxon>Hyphomicrobiales</taxon>
        <taxon>Phyllobacteriaceae</taxon>
        <taxon>Phyllobacterium</taxon>
    </lineage>
</organism>
<dbReference type="PROSITE" id="PS51257">
    <property type="entry name" value="PROKAR_LIPOPROTEIN"/>
    <property type="match status" value="1"/>
</dbReference>
<reference evidence="6" key="1">
    <citation type="submission" date="2017-11" db="EMBL/GenBank/DDBJ databases">
        <authorList>
            <person name="Kuznetsova I."/>
            <person name="Sazanova A."/>
            <person name="Chirak E."/>
            <person name="Safronova V."/>
            <person name="Willems A."/>
        </authorList>
    </citation>
    <scope>NUCLEOTIDE SEQUENCE [LARGE SCALE GENOMIC DNA]</scope>
    <source>
        <strain evidence="6">CCBAU 03422</strain>
    </source>
</reference>
<dbReference type="GO" id="GO:0042597">
    <property type="term" value="C:periplasmic space"/>
    <property type="evidence" value="ECO:0007669"/>
    <property type="project" value="UniProtKB-SubCell"/>
</dbReference>
<dbReference type="AlphaFoldDB" id="A0A2P7B310"/>
<evidence type="ECO:0000256" key="3">
    <source>
        <dbReference type="ARBA" id="ARBA00022764"/>
    </source>
</evidence>
<feature type="signal peptide" evidence="4">
    <location>
        <begin position="1"/>
        <end position="22"/>
    </location>
</feature>
<dbReference type="InterPro" id="IPR006059">
    <property type="entry name" value="SBP"/>
</dbReference>
<keyword evidence="4" id="KW-0732">Signal</keyword>
<dbReference type="PANTHER" id="PTHR43649:SF12">
    <property type="entry name" value="DIACETYLCHITOBIOSE BINDING PROTEIN DASA"/>
    <property type="match status" value="1"/>
</dbReference>
<dbReference type="InterPro" id="IPR050490">
    <property type="entry name" value="Bact_solute-bd_prot1"/>
</dbReference>
<evidence type="ECO:0000313" key="5">
    <source>
        <dbReference type="EMBL" id="PSH60853.1"/>
    </source>
</evidence>
<feature type="chain" id="PRO_5015119705" description="ABC transporter substrate-binding protein" evidence="4">
    <location>
        <begin position="23"/>
        <end position="420"/>
    </location>
</feature>